<feature type="non-terminal residue" evidence="1">
    <location>
        <position position="314"/>
    </location>
</feature>
<sequence>RSRGRGESAVELTVVFLLCDWDCSSGEWPRNSTIGGNLKVFLVLIHYLYCAVNYGSQMGKLCDPYALPEFNDFNYRDLVAEEKTMGARVEGVSDYYFTVIGTSHATINREVKAKWQPRILAFQNYHVSKELFPSFGVLCKFGDIQVEDKRMRKCNIVVVTPLHEYFLLANMLIPFSLEESNYICETVYVAWLFGGGLSSFKQWNLRDKDLILNYYCTKRVLMQIVARAVLLVIKCLEMEKGYATSNALMFATTILNSSTMVIPWDPGKCNAFMAKVACEYCWRRSPSIYGLLNLVYDRGKFWTTSNWVQLISNL</sequence>
<dbReference type="Proteomes" id="UP000265520">
    <property type="component" value="Unassembled WGS sequence"/>
</dbReference>
<accession>A0A392NRL8</accession>
<reference evidence="1 2" key="1">
    <citation type="journal article" date="2018" name="Front. Plant Sci.">
        <title>Red Clover (Trifolium pratense) and Zigzag Clover (T. medium) - A Picture of Genomic Similarities and Differences.</title>
        <authorList>
            <person name="Dluhosova J."/>
            <person name="Istvanek J."/>
            <person name="Nedelnik J."/>
            <person name="Repkova J."/>
        </authorList>
    </citation>
    <scope>NUCLEOTIDE SEQUENCE [LARGE SCALE GENOMIC DNA]</scope>
    <source>
        <strain evidence="2">cv. 10/8</strain>
        <tissue evidence="1">Leaf</tissue>
    </source>
</reference>
<comment type="caution">
    <text evidence="1">The sequence shown here is derived from an EMBL/GenBank/DDBJ whole genome shotgun (WGS) entry which is preliminary data.</text>
</comment>
<feature type="non-terminal residue" evidence="1">
    <location>
        <position position="1"/>
    </location>
</feature>
<organism evidence="1 2">
    <name type="scientific">Trifolium medium</name>
    <dbReference type="NCBI Taxonomy" id="97028"/>
    <lineage>
        <taxon>Eukaryota</taxon>
        <taxon>Viridiplantae</taxon>
        <taxon>Streptophyta</taxon>
        <taxon>Embryophyta</taxon>
        <taxon>Tracheophyta</taxon>
        <taxon>Spermatophyta</taxon>
        <taxon>Magnoliopsida</taxon>
        <taxon>eudicotyledons</taxon>
        <taxon>Gunneridae</taxon>
        <taxon>Pentapetalae</taxon>
        <taxon>rosids</taxon>
        <taxon>fabids</taxon>
        <taxon>Fabales</taxon>
        <taxon>Fabaceae</taxon>
        <taxon>Papilionoideae</taxon>
        <taxon>50 kb inversion clade</taxon>
        <taxon>NPAAA clade</taxon>
        <taxon>Hologalegina</taxon>
        <taxon>IRL clade</taxon>
        <taxon>Trifolieae</taxon>
        <taxon>Trifolium</taxon>
    </lineage>
</organism>
<proteinExistence type="predicted"/>
<evidence type="ECO:0000313" key="2">
    <source>
        <dbReference type="Proteomes" id="UP000265520"/>
    </source>
</evidence>
<protein>
    <submittedName>
        <fullName evidence="1">Putative polygalacturonase</fullName>
    </submittedName>
</protein>
<name>A0A392NRL8_9FABA</name>
<dbReference type="EMBL" id="LXQA010045303">
    <property type="protein sequence ID" value="MCI01125.1"/>
    <property type="molecule type" value="Genomic_DNA"/>
</dbReference>
<keyword evidence="2" id="KW-1185">Reference proteome</keyword>
<dbReference type="AlphaFoldDB" id="A0A392NRL8"/>
<evidence type="ECO:0000313" key="1">
    <source>
        <dbReference type="EMBL" id="MCI01125.1"/>
    </source>
</evidence>